<evidence type="ECO:0000313" key="3">
    <source>
        <dbReference type="EMBL" id="OSY43215.1"/>
    </source>
</evidence>
<feature type="domain" description="S-Me-THD-like C-terminal" evidence="2">
    <location>
        <begin position="179"/>
        <end position="363"/>
    </location>
</feature>
<dbReference type="InterPro" id="IPR027479">
    <property type="entry name" value="S-Me-THD_N_sf"/>
</dbReference>
<dbReference type="Pfam" id="PF20906">
    <property type="entry name" value="S-Me-THD_C"/>
    <property type="match status" value="1"/>
</dbReference>
<keyword evidence="4" id="KW-1185">Reference proteome</keyword>
<evidence type="ECO:0000259" key="1">
    <source>
        <dbReference type="Pfam" id="PF06032"/>
    </source>
</evidence>
<protein>
    <recommendedName>
        <fullName evidence="5">DUF917 domain-containing protein</fullName>
    </recommendedName>
</protein>
<comment type="caution">
    <text evidence="3">The sequence shown here is derived from an EMBL/GenBank/DDBJ whole genome shotgun (WGS) entry which is preliminary data.</text>
</comment>
<organism evidence="3 4">
    <name type="scientific">Pseudonocardia autotrophica</name>
    <name type="common">Amycolata autotrophica</name>
    <name type="synonym">Nocardia autotrophica</name>
    <dbReference type="NCBI Taxonomy" id="2074"/>
    <lineage>
        <taxon>Bacteria</taxon>
        <taxon>Bacillati</taxon>
        <taxon>Actinomycetota</taxon>
        <taxon>Actinomycetes</taxon>
        <taxon>Pseudonocardiales</taxon>
        <taxon>Pseudonocardiaceae</taxon>
        <taxon>Pseudonocardia</taxon>
    </lineage>
</organism>
<dbReference type="SUPFAM" id="SSF160991">
    <property type="entry name" value="CV3147-like"/>
    <property type="match status" value="1"/>
</dbReference>
<feature type="domain" description="S-Me-THD N-terminal" evidence="1">
    <location>
        <begin position="17"/>
        <end position="173"/>
    </location>
</feature>
<dbReference type="InterPro" id="IPR010318">
    <property type="entry name" value="S-Me-THD_N"/>
</dbReference>
<dbReference type="EMBL" id="MIGB01000003">
    <property type="protein sequence ID" value="OSY43215.1"/>
    <property type="molecule type" value="Genomic_DNA"/>
</dbReference>
<dbReference type="Gene3D" id="2.40.390.10">
    <property type="entry name" value="CV3147-like"/>
    <property type="match status" value="1"/>
</dbReference>
<evidence type="ECO:0000259" key="2">
    <source>
        <dbReference type="Pfam" id="PF20906"/>
    </source>
</evidence>
<sequence>MGCGTGNWITTGWITEDDVDDFVGGAVVLGSGGGGDPYLPRQMLRAALRRHGPVPLVDAAELPPESLVLPVLSAGTPSVLVEMFHGEHESARLRTLFETVAEGSCSAVLPVQLGAVNAIAPVVAAAQLGLPCVDADVMRRCLPMIEATLLTLAGMSASPVVVVDSRGTSAVFSADDAGTVSRLLRSAMPHMGLVALISAYRLTAAECARLAPRGGLTECVRIGRALRSSPVVGDPGPLLAVTGGRLLFSGVVRELVHRATDGFPRGVVSIESDPPADRRGARMLRVDFQNENLVVSADGVVAVTVPDVIDLIDRDTGAVLQTVDVVVGQQVHVVALPVDERWHRPEGYALAGPRAFGLDVDPVRVGEP</sequence>
<dbReference type="OrthoDB" id="3170437at2"/>
<reference evidence="3 4" key="1">
    <citation type="submission" date="2016-09" db="EMBL/GenBank/DDBJ databases">
        <title>Pseudonocardia autotrophica DSM535, a candidate organism with high potential of specific P450 cytochromes.</title>
        <authorList>
            <person name="Grumaz C."/>
            <person name="Vainshtein Y."/>
            <person name="Kirstahler P."/>
            <person name="Sohn K."/>
        </authorList>
    </citation>
    <scope>NUCLEOTIDE SEQUENCE [LARGE SCALE GENOMIC DNA]</scope>
    <source>
        <strain evidence="3 4">DSM 535</strain>
    </source>
</reference>
<dbReference type="Pfam" id="PF06032">
    <property type="entry name" value="S-Me-THD_N"/>
    <property type="match status" value="1"/>
</dbReference>
<dbReference type="InterPro" id="IPR048350">
    <property type="entry name" value="S-Me-THD-like_C"/>
</dbReference>
<gene>
    <name evidence="3" type="ORF">BG845_00820</name>
</gene>
<dbReference type="STRING" id="2074.BG845_00820"/>
<evidence type="ECO:0008006" key="5">
    <source>
        <dbReference type="Google" id="ProtNLM"/>
    </source>
</evidence>
<dbReference type="AlphaFoldDB" id="A0A1Y2N6W7"/>
<dbReference type="Proteomes" id="UP000194360">
    <property type="component" value="Unassembled WGS sequence"/>
</dbReference>
<dbReference type="Gene3D" id="3.40.1610.10">
    <property type="entry name" value="CV3147-like domain"/>
    <property type="match status" value="1"/>
</dbReference>
<proteinExistence type="predicted"/>
<dbReference type="RefSeq" id="WP_085911134.1">
    <property type="nucleotide sequence ID" value="NZ_AP018920.1"/>
</dbReference>
<name>A0A1Y2N6W7_PSEAH</name>
<evidence type="ECO:0000313" key="4">
    <source>
        <dbReference type="Proteomes" id="UP000194360"/>
    </source>
</evidence>
<accession>A0A1Y2N6W7</accession>
<dbReference type="InterPro" id="IPR024071">
    <property type="entry name" value="S-Me-THD_C_sf"/>
</dbReference>